<dbReference type="RefSeq" id="WP_214092171.1">
    <property type="nucleotide sequence ID" value="NZ_JAHCLR010000008.1"/>
</dbReference>
<name>A0ABS5RG70_9MYCO</name>
<evidence type="ECO:0000313" key="2">
    <source>
        <dbReference type="Proteomes" id="UP001519535"/>
    </source>
</evidence>
<dbReference type="EMBL" id="JAHCLR010000008">
    <property type="protein sequence ID" value="MBS9533290.1"/>
    <property type="molecule type" value="Genomic_DNA"/>
</dbReference>
<reference evidence="1 2" key="1">
    <citation type="submission" date="2021-05" db="EMBL/GenBank/DDBJ databases">
        <title>Mycobacterium acidophilum sp. nov., an extremely acid-tolerant member of the genus Mycobacterium.</title>
        <authorList>
            <person name="Xia J."/>
        </authorList>
    </citation>
    <scope>NUCLEOTIDE SEQUENCE [LARGE SCALE GENOMIC DNA]</scope>
    <source>
        <strain evidence="1 2">M1</strain>
    </source>
</reference>
<evidence type="ECO:0008006" key="3">
    <source>
        <dbReference type="Google" id="ProtNLM"/>
    </source>
</evidence>
<keyword evidence="2" id="KW-1185">Reference proteome</keyword>
<accession>A0ABS5RG70</accession>
<dbReference type="Proteomes" id="UP001519535">
    <property type="component" value="Unassembled WGS sequence"/>
</dbReference>
<gene>
    <name evidence="1" type="ORF">KIH27_06765</name>
</gene>
<sequence>MTTTALVDLLERVNDATGRLRRSTTVPAEVGELIDSFDSIAVQEVDPHLASALWEAAFSASKALRQEDADRRRREVRVALEQFRHALRDIVDDRPCDDGAPIRDVLARTAEVLSAPQKTLADLLGVSVRQLQRWLADDGPQPAAGDAARIRVVANLVNQLRHTFTGPGVVAWFERKHPVLRRRPIDLLDDPLNYPRLLGAANAARTMTA</sequence>
<protein>
    <recommendedName>
        <fullName evidence="3">HTH cro/C1-type domain-containing protein</fullName>
    </recommendedName>
</protein>
<organism evidence="1 2">
    <name type="scientific">Mycolicibacter acidiphilus</name>
    <dbReference type="NCBI Taxonomy" id="2835306"/>
    <lineage>
        <taxon>Bacteria</taxon>
        <taxon>Bacillati</taxon>
        <taxon>Actinomycetota</taxon>
        <taxon>Actinomycetes</taxon>
        <taxon>Mycobacteriales</taxon>
        <taxon>Mycobacteriaceae</taxon>
        <taxon>Mycolicibacter</taxon>
    </lineage>
</organism>
<proteinExistence type="predicted"/>
<comment type="caution">
    <text evidence="1">The sequence shown here is derived from an EMBL/GenBank/DDBJ whole genome shotgun (WGS) entry which is preliminary data.</text>
</comment>
<evidence type="ECO:0000313" key="1">
    <source>
        <dbReference type="EMBL" id="MBS9533290.1"/>
    </source>
</evidence>